<evidence type="ECO:0000256" key="6">
    <source>
        <dbReference type="ARBA" id="ARBA00023136"/>
    </source>
</evidence>
<keyword evidence="4 9" id="KW-0812">Transmembrane</keyword>
<protein>
    <recommendedName>
        <fullName evidence="12">DUF2029 domain-containing protein</fullName>
    </recommendedName>
</protein>
<evidence type="ECO:0000256" key="8">
    <source>
        <dbReference type="SAM" id="MobiDB-lite"/>
    </source>
</evidence>
<keyword evidence="5 9" id="KW-1133">Transmembrane helix</keyword>
<feature type="transmembrane region" description="Helical" evidence="9">
    <location>
        <begin position="237"/>
        <end position="266"/>
    </location>
</feature>
<keyword evidence="3" id="KW-0808">Transferase</keyword>
<keyword evidence="11" id="KW-1185">Reference proteome</keyword>
<feature type="region of interest" description="Disordered" evidence="8">
    <location>
        <begin position="1"/>
        <end position="36"/>
    </location>
</feature>
<dbReference type="Pfam" id="PF09594">
    <property type="entry name" value="GT87"/>
    <property type="match status" value="1"/>
</dbReference>
<feature type="transmembrane region" description="Helical" evidence="9">
    <location>
        <begin position="309"/>
        <end position="330"/>
    </location>
</feature>
<name>A0A917SP05_9ACTN</name>
<evidence type="ECO:0000313" key="10">
    <source>
        <dbReference type="EMBL" id="GGL89181.1"/>
    </source>
</evidence>
<reference evidence="10" key="1">
    <citation type="journal article" date="2014" name="Int. J. Syst. Evol. Microbiol.">
        <title>Complete genome sequence of Corynebacterium casei LMG S-19264T (=DSM 44701T), isolated from a smear-ripened cheese.</title>
        <authorList>
            <consortium name="US DOE Joint Genome Institute (JGI-PGF)"/>
            <person name="Walter F."/>
            <person name="Albersmeier A."/>
            <person name="Kalinowski J."/>
            <person name="Ruckert C."/>
        </authorList>
    </citation>
    <scope>NUCLEOTIDE SEQUENCE</scope>
    <source>
        <strain evidence="10">CGMCC 4.7308</strain>
    </source>
</reference>
<accession>A0A917SP05</accession>
<evidence type="ECO:0000256" key="1">
    <source>
        <dbReference type="ARBA" id="ARBA00004651"/>
    </source>
</evidence>
<feature type="compositionally biased region" description="Low complexity" evidence="8">
    <location>
        <begin position="9"/>
        <end position="24"/>
    </location>
</feature>
<evidence type="ECO:0000256" key="4">
    <source>
        <dbReference type="ARBA" id="ARBA00022692"/>
    </source>
</evidence>
<keyword evidence="2" id="KW-1003">Cell membrane</keyword>
<feature type="transmembrane region" description="Helical" evidence="9">
    <location>
        <begin position="151"/>
        <end position="172"/>
    </location>
</feature>
<comment type="similarity">
    <text evidence="7">Belongs to the glycosyltransferase 87 family.</text>
</comment>
<reference evidence="10" key="2">
    <citation type="submission" date="2020-09" db="EMBL/GenBank/DDBJ databases">
        <authorList>
            <person name="Sun Q."/>
            <person name="Zhou Y."/>
        </authorList>
    </citation>
    <scope>NUCLEOTIDE SEQUENCE</scope>
    <source>
        <strain evidence="10">CGMCC 4.7308</strain>
    </source>
</reference>
<evidence type="ECO:0000256" key="9">
    <source>
        <dbReference type="SAM" id="Phobius"/>
    </source>
</evidence>
<proteinExistence type="inferred from homology"/>
<keyword evidence="6 9" id="KW-0472">Membrane</keyword>
<dbReference type="GO" id="GO:0005886">
    <property type="term" value="C:plasma membrane"/>
    <property type="evidence" value="ECO:0007669"/>
    <property type="project" value="UniProtKB-SubCell"/>
</dbReference>
<evidence type="ECO:0000256" key="2">
    <source>
        <dbReference type="ARBA" id="ARBA00022475"/>
    </source>
</evidence>
<dbReference type="AlphaFoldDB" id="A0A917SP05"/>
<feature type="transmembrane region" description="Helical" evidence="9">
    <location>
        <begin position="337"/>
        <end position="356"/>
    </location>
</feature>
<dbReference type="GO" id="GO:0016758">
    <property type="term" value="F:hexosyltransferase activity"/>
    <property type="evidence" value="ECO:0007669"/>
    <property type="project" value="InterPro"/>
</dbReference>
<dbReference type="InterPro" id="IPR018584">
    <property type="entry name" value="GT87"/>
</dbReference>
<organism evidence="10 11">
    <name type="scientific">Nakamurella endophytica</name>
    <dbReference type="NCBI Taxonomy" id="1748367"/>
    <lineage>
        <taxon>Bacteria</taxon>
        <taxon>Bacillati</taxon>
        <taxon>Actinomycetota</taxon>
        <taxon>Actinomycetes</taxon>
        <taxon>Nakamurellales</taxon>
        <taxon>Nakamurellaceae</taxon>
        <taxon>Nakamurella</taxon>
    </lineage>
</organism>
<evidence type="ECO:0000256" key="5">
    <source>
        <dbReference type="ARBA" id="ARBA00022989"/>
    </source>
</evidence>
<feature type="region of interest" description="Disordered" evidence="8">
    <location>
        <begin position="437"/>
        <end position="469"/>
    </location>
</feature>
<evidence type="ECO:0000313" key="11">
    <source>
        <dbReference type="Proteomes" id="UP000655208"/>
    </source>
</evidence>
<feature type="compositionally biased region" description="Low complexity" evidence="8">
    <location>
        <begin position="452"/>
        <end position="469"/>
    </location>
</feature>
<dbReference type="Proteomes" id="UP000655208">
    <property type="component" value="Unassembled WGS sequence"/>
</dbReference>
<comment type="caution">
    <text evidence="10">The sequence shown here is derived from an EMBL/GenBank/DDBJ whole genome shotgun (WGS) entry which is preliminary data.</text>
</comment>
<evidence type="ECO:0000256" key="3">
    <source>
        <dbReference type="ARBA" id="ARBA00022679"/>
    </source>
</evidence>
<feature type="transmembrane region" description="Helical" evidence="9">
    <location>
        <begin position="408"/>
        <end position="428"/>
    </location>
</feature>
<comment type="subcellular location">
    <subcellularLocation>
        <location evidence="1">Cell membrane</location>
        <topology evidence="1">Multi-pass membrane protein</topology>
    </subcellularLocation>
</comment>
<feature type="transmembrane region" description="Helical" evidence="9">
    <location>
        <begin position="49"/>
        <end position="67"/>
    </location>
</feature>
<gene>
    <name evidence="10" type="ORF">GCM10011594_05960</name>
</gene>
<feature type="transmembrane region" description="Helical" evidence="9">
    <location>
        <begin position="197"/>
        <end position="225"/>
    </location>
</feature>
<feature type="transmembrane region" description="Helical" evidence="9">
    <location>
        <begin position="107"/>
        <end position="139"/>
    </location>
</feature>
<evidence type="ECO:0000256" key="7">
    <source>
        <dbReference type="ARBA" id="ARBA00024033"/>
    </source>
</evidence>
<dbReference type="EMBL" id="BMNA01000001">
    <property type="protein sequence ID" value="GGL89181.1"/>
    <property type="molecule type" value="Genomic_DNA"/>
</dbReference>
<evidence type="ECO:0008006" key="12">
    <source>
        <dbReference type="Google" id="ProtNLM"/>
    </source>
</evidence>
<sequence length="469" mass="48695">MTVRDAGSGRAEGARPGVRPRGGPAPEGGPPAGGRTTVVAVRRSRLRPAWWWTLPVIAVAVGVRIPFLPEISGDYTAFVSRWYDWIASHGHLAALRDPTFANYNPPYLYLLALVGYLPVPKLLAVKSISIVFDVVLALVASRFAARRSPGWAPLVAAAVVLLLPTVVVNGAGWGQCDSIYASCTIAALLLAVRRRPVWAGLLFGIAVAFKLQAVFAAPMLLLVVLAHRERIRSVAGAAGAAVAGFVALWVPALLAGAPLSVLLAVYPNQVTGGGVGGGGRGVGGAVASAPYTYNAPNFYQWLPAGAPTVWTWSGYLLVVLSVIAVAALVLPHPDRSATDVLLLAAAALAVAVPFFLPSMHERYFFLADVLTVVAAVRNRWMWPVAAAVQLASLAAYAPFLWHTTPIPLAAAAAVEAAALAGSLVVLGLRLRLPPTGRRVPDGARTAGPAPEAPARTAGVAVAAGGTEPV</sequence>